<dbReference type="eggNOG" id="KOG4400">
    <property type="taxonomic scope" value="Eukaryota"/>
</dbReference>
<dbReference type="InterPro" id="IPR001878">
    <property type="entry name" value="Znf_CCHC"/>
</dbReference>
<evidence type="ECO:0000256" key="2">
    <source>
        <dbReference type="ARBA" id="ARBA00022771"/>
    </source>
</evidence>
<evidence type="ECO:0000259" key="6">
    <source>
        <dbReference type="PROSITE" id="PS51999"/>
    </source>
</evidence>
<feature type="domain" description="CCHC-type" evidence="5">
    <location>
        <begin position="326"/>
        <end position="339"/>
    </location>
</feature>
<dbReference type="PROSITE" id="PS51999">
    <property type="entry name" value="ZF_GRF"/>
    <property type="match status" value="2"/>
</dbReference>
<gene>
    <name evidence="7" type="ORF">L484_017710</name>
</gene>
<evidence type="ECO:0000313" key="7">
    <source>
        <dbReference type="EMBL" id="EXC35009.1"/>
    </source>
</evidence>
<evidence type="ECO:0000256" key="4">
    <source>
        <dbReference type="PROSITE-ProRule" id="PRU00047"/>
    </source>
</evidence>
<dbReference type="InterPro" id="IPR036875">
    <property type="entry name" value="Znf_CCHC_sf"/>
</dbReference>
<keyword evidence="2 4" id="KW-0863">Zinc-finger</keyword>
<name>W9SC70_9ROSA</name>
<evidence type="ECO:0000256" key="3">
    <source>
        <dbReference type="ARBA" id="ARBA00022833"/>
    </source>
</evidence>
<reference evidence="8" key="1">
    <citation type="submission" date="2013-01" db="EMBL/GenBank/DDBJ databases">
        <title>Draft Genome Sequence of a Mulberry Tree, Morus notabilis C.K. Schneid.</title>
        <authorList>
            <person name="He N."/>
            <person name="Zhao S."/>
        </authorList>
    </citation>
    <scope>NUCLEOTIDE SEQUENCE</scope>
</reference>
<dbReference type="PROSITE" id="PS50158">
    <property type="entry name" value="ZF_CCHC"/>
    <property type="match status" value="3"/>
</dbReference>
<feature type="domain" description="GRF-type" evidence="6">
    <location>
        <begin position="217"/>
        <end position="259"/>
    </location>
</feature>
<feature type="domain" description="GRF-type" evidence="6">
    <location>
        <begin position="152"/>
        <end position="195"/>
    </location>
</feature>
<dbReference type="EMBL" id="KE346354">
    <property type="protein sequence ID" value="EXC35009.1"/>
    <property type="molecule type" value="Genomic_DNA"/>
</dbReference>
<dbReference type="PANTHER" id="PTHR33680">
    <property type="entry name" value="OS07G0190500 PROTEIN"/>
    <property type="match status" value="1"/>
</dbReference>
<proteinExistence type="predicted"/>
<dbReference type="Gene3D" id="4.10.60.10">
    <property type="entry name" value="Zinc finger, CCHC-type"/>
    <property type="match status" value="3"/>
</dbReference>
<dbReference type="SMART" id="SM00343">
    <property type="entry name" value="ZnF_C2HC"/>
    <property type="match status" value="3"/>
</dbReference>
<dbReference type="Proteomes" id="UP000030645">
    <property type="component" value="Unassembled WGS sequence"/>
</dbReference>
<sequence length="342" mass="35961">MKIEAKRSVIEIQEDDDEDFFSQLAAVEADALASSKRRRITPSVNAVVPNPKKEISAAADEGLYMAALKGNQSLVRQTTAGRVGVPKGRVKAVDAEKDDVFGSSGSGAGNSCFKCGKSGHWARDCDSAPGGGGGQYGTHGAGSDPSIPEKSCPCGLGICTVLTANTEKNRGRKFYKCPLRQENGGCGFFEWCDNASGNNSMAGGNYTSDSSFPGRPCPCGAGLCLILTAKTGQNIGQQFYRCPANQGSSCGFFKWCNENTTSIGVPVSNPNAFYNSIDTNNTSYNVRTGSSCFKCGKEGHWARDCSVPSSNPAAELGGRSASSGTCYKCGKPGHWSRDCSSF</sequence>
<dbReference type="SUPFAM" id="SSF57756">
    <property type="entry name" value="Retrovirus zinc finger-like domains"/>
    <property type="match status" value="2"/>
</dbReference>
<dbReference type="AlphaFoldDB" id="W9SC70"/>
<dbReference type="InterPro" id="IPR010666">
    <property type="entry name" value="Znf_GRF"/>
</dbReference>
<dbReference type="Pfam" id="PF06839">
    <property type="entry name" value="Zn_ribbon_GRF"/>
    <property type="match status" value="2"/>
</dbReference>
<feature type="domain" description="CCHC-type" evidence="5">
    <location>
        <begin position="112"/>
        <end position="125"/>
    </location>
</feature>
<dbReference type="OrthoDB" id="5418639at2759"/>
<keyword evidence="7" id="KW-0413">Isomerase</keyword>
<dbReference type="PANTHER" id="PTHR33680:SF1">
    <property type="entry name" value="OS05G0489500 PROTEIN"/>
    <property type="match status" value="1"/>
</dbReference>
<protein>
    <submittedName>
        <fullName evidence="7">DNA topoisomerase 3-alpha</fullName>
    </submittedName>
</protein>
<evidence type="ECO:0000313" key="8">
    <source>
        <dbReference type="Proteomes" id="UP000030645"/>
    </source>
</evidence>
<keyword evidence="3" id="KW-0862">Zinc</keyword>
<dbReference type="GO" id="GO:0008270">
    <property type="term" value="F:zinc ion binding"/>
    <property type="evidence" value="ECO:0007669"/>
    <property type="project" value="UniProtKB-KW"/>
</dbReference>
<accession>W9SC70</accession>
<keyword evidence="8" id="KW-1185">Reference proteome</keyword>
<dbReference type="STRING" id="981085.W9SC70"/>
<dbReference type="Pfam" id="PF00098">
    <property type="entry name" value="zf-CCHC"/>
    <property type="match status" value="3"/>
</dbReference>
<evidence type="ECO:0000256" key="1">
    <source>
        <dbReference type="ARBA" id="ARBA00022723"/>
    </source>
</evidence>
<feature type="domain" description="CCHC-type" evidence="5">
    <location>
        <begin position="292"/>
        <end position="305"/>
    </location>
</feature>
<dbReference type="GO" id="GO:0003676">
    <property type="term" value="F:nucleic acid binding"/>
    <property type="evidence" value="ECO:0007669"/>
    <property type="project" value="InterPro"/>
</dbReference>
<dbReference type="KEGG" id="mnt:21400697"/>
<evidence type="ECO:0000259" key="5">
    <source>
        <dbReference type="PROSITE" id="PS50158"/>
    </source>
</evidence>
<keyword evidence="1" id="KW-0479">Metal-binding</keyword>
<dbReference type="GO" id="GO:0016853">
    <property type="term" value="F:isomerase activity"/>
    <property type="evidence" value="ECO:0007669"/>
    <property type="project" value="UniProtKB-KW"/>
</dbReference>
<organism evidence="7 8">
    <name type="scientific">Morus notabilis</name>
    <dbReference type="NCBI Taxonomy" id="981085"/>
    <lineage>
        <taxon>Eukaryota</taxon>
        <taxon>Viridiplantae</taxon>
        <taxon>Streptophyta</taxon>
        <taxon>Embryophyta</taxon>
        <taxon>Tracheophyta</taxon>
        <taxon>Spermatophyta</taxon>
        <taxon>Magnoliopsida</taxon>
        <taxon>eudicotyledons</taxon>
        <taxon>Gunneridae</taxon>
        <taxon>Pentapetalae</taxon>
        <taxon>rosids</taxon>
        <taxon>fabids</taxon>
        <taxon>Rosales</taxon>
        <taxon>Moraceae</taxon>
        <taxon>Moreae</taxon>
        <taxon>Morus</taxon>
    </lineage>
</organism>